<dbReference type="OrthoDB" id="4158087at2759"/>
<evidence type="ECO:0008006" key="4">
    <source>
        <dbReference type="Google" id="ProtNLM"/>
    </source>
</evidence>
<evidence type="ECO:0000313" key="2">
    <source>
        <dbReference type="EMBL" id="KAF2204522.1"/>
    </source>
</evidence>
<accession>A0A9P4JW45</accession>
<comment type="caution">
    <text evidence="2">The sequence shown here is derived from an EMBL/GenBank/DDBJ whole genome shotgun (WGS) entry which is preliminary data.</text>
</comment>
<sequence length="526" mass="58102">MDLSASSRGKQRAVTPQEQSKSRSASPTEYAFITSTGKRTLAGDRQALREVRSHVMKRHLRRQQYKSGPSREALPLAGGHDCEGMMPVPSHPSSYRSTDSYPVGGTQRGGSRVKIGTLFPGFTTLNPYYDSQMSIGAHGVQESFATGSRSKRFGLDFGWSPWPPCEVSASAHSYVASAIRDKITGAIEPSWETLSSKGEAVRLVMDILATRGNDVPTSVVHAVSLLAVGCALENETAEVQGHLHALGQIVQTHGVVGSFDFDIQRAFTWNAYCVAAALQLSPIFPPPIYGRVDPFPLAFLDDARIRAWRTIKKLPKDSSFLFDSIIRLHQIGLATSKDWYSDVDQGALSNLYFEALQNVCTIQIDEPWNSTAAGGSQGQETALMFKVFSIGMAMFIWGTIRHVMKRLGHTVIQYTYNNAFTRLKGLLEGPGGYHAWPRGKSLEPVLATLVYCLDSCEHHHPWRVWFMNASQKSVDMMNIKSAEKLRKILRNYPSSDEYEVAADRLWREISTSGFAAVPDIGFSGSQ</sequence>
<dbReference type="EMBL" id="ML993874">
    <property type="protein sequence ID" value="KAF2204522.1"/>
    <property type="molecule type" value="Genomic_DNA"/>
</dbReference>
<gene>
    <name evidence="2" type="ORF">GQ43DRAFT_437840</name>
</gene>
<dbReference type="AlphaFoldDB" id="A0A9P4JW45"/>
<dbReference type="PANTHER" id="PTHR37540">
    <property type="entry name" value="TRANSCRIPTION FACTOR (ACR-2), PUTATIVE-RELATED-RELATED"/>
    <property type="match status" value="1"/>
</dbReference>
<name>A0A9P4JW45_9PLEO</name>
<keyword evidence="3" id="KW-1185">Reference proteome</keyword>
<feature type="region of interest" description="Disordered" evidence="1">
    <location>
        <begin position="1"/>
        <end position="38"/>
    </location>
</feature>
<proteinExistence type="predicted"/>
<evidence type="ECO:0000313" key="3">
    <source>
        <dbReference type="Proteomes" id="UP000799536"/>
    </source>
</evidence>
<organism evidence="2 3">
    <name type="scientific">Delitschia confertaspora ATCC 74209</name>
    <dbReference type="NCBI Taxonomy" id="1513339"/>
    <lineage>
        <taxon>Eukaryota</taxon>
        <taxon>Fungi</taxon>
        <taxon>Dikarya</taxon>
        <taxon>Ascomycota</taxon>
        <taxon>Pezizomycotina</taxon>
        <taxon>Dothideomycetes</taxon>
        <taxon>Pleosporomycetidae</taxon>
        <taxon>Pleosporales</taxon>
        <taxon>Delitschiaceae</taxon>
        <taxon>Delitschia</taxon>
    </lineage>
</organism>
<evidence type="ECO:0000256" key="1">
    <source>
        <dbReference type="SAM" id="MobiDB-lite"/>
    </source>
</evidence>
<dbReference type="Proteomes" id="UP000799536">
    <property type="component" value="Unassembled WGS sequence"/>
</dbReference>
<reference evidence="2" key="1">
    <citation type="journal article" date="2020" name="Stud. Mycol.">
        <title>101 Dothideomycetes genomes: a test case for predicting lifestyles and emergence of pathogens.</title>
        <authorList>
            <person name="Haridas S."/>
            <person name="Albert R."/>
            <person name="Binder M."/>
            <person name="Bloem J."/>
            <person name="Labutti K."/>
            <person name="Salamov A."/>
            <person name="Andreopoulos B."/>
            <person name="Baker S."/>
            <person name="Barry K."/>
            <person name="Bills G."/>
            <person name="Bluhm B."/>
            <person name="Cannon C."/>
            <person name="Castanera R."/>
            <person name="Culley D."/>
            <person name="Daum C."/>
            <person name="Ezra D."/>
            <person name="Gonzalez J."/>
            <person name="Henrissat B."/>
            <person name="Kuo A."/>
            <person name="Liang C."/>
            <person name="Lipzen A."/>
            <person name="Lutzoni F."/>
            <person name="Magnuson J."/>
            <person name="Mondo S."/>
            <person name="Nolan M."/>
            <person name="Ohm R."/>
            <person name="Pangilinan J."/>
            <person name="Park H.-J."/>
            <person name="Ramirez L."/>
            <person name="Alfaro M."/>
            <person name="Sun H."/>
            <person name="Tritt A."/>
            <person name="Yoshinaga Y."/>
            <person name="Zwiers L.-H."/>
            <person name="Turgeon B."/>
            <person name="Goodwin S."/>
            <person name="Spatafora J."/>
            <person name="Crous P."/>
            <person name="Grigoriev I."/>
        </authorList>
    </citation>
    <scope>NUCLEOTIDE SEQUENCE</scope>
    <source>
        <strain evidence="2">ATCC 74209</strain>
    </source>
</reference>
<dbReference type="PANTHER" id="PTHR37540:SF5">
    <property type="entry name" value="TRANSCRIPTION FACTOR DOMAIN-CONTAINING PROTEIN"/>
    <property type="match status" value="1"/>
</dbReference>
<protein>
    <recommendedName>
        <fullName evidence="4">Transcription factor domain-containing protein</fullName>
    </recommendedName>
</protein>